<organism evidence="2 3">
    <name type="scientific">Magnetospirillum fulvum</name>
    <name type="common">Rhodospirillum fulvum</name>
    <dbReference type="NCBI Taxonomy" id="1082"/>
    <lineage>
        <taxon>Bacteria</taxon>
        <taxon>Pseudomonadati</taxon>
        <taxon>Pseudomonadota</taxon>
        <taxon>Alphaproteobacteria</taxon>
        <taxon>Rhodospirillales</taxon>
        <taxon>Rhodospirillaceae</taxon>
        <taxon>Magnetospirillum</taxon>
    </lineage>
</organism>
<keyword evidence="1" id="KW-0472">Membrane</keyword>
<dbReference type="OrthoDB" id="7347702at2"/>
<keyword evidence="3" id="KW-1185">Reference proteome</keyword>
<evidence type="ECO:0000256" key="1">
    <source>
        <dbReference type="SAM" id="Phobius"/>
    </source>
</evidence>
<dbReference type="Proteomes" id="UP000182983">
    <property type="component" value="Unassembled WGS sequence"/>
</dbReference>
<evidence type="ECO:0000313" key="3">
    <source>
        <dbReference type="Proteomes" id="UP000182983"/>
    </source>
</evidence>
<keyword evidence="1" id="KW-1133">Transmembrane helix</keyword>
<sequence>MTDYKAQVREDYEAVNGTVDRLYADVFHIKTADGRSVVYHASKNIDRLRLGQSVCVISHKGSENAALVLNRNTRKTLRIECAMTGTAMSKYVAGLILYALGAVVFFSGLLEPALATKLGLGLFAIGLGVIVFTPIRDDNAYADAFNAFVDEQWKAAPTGAGAGFLTGSAFR</sequence>
<name>A0A1H6HGG0_MAGFU</name>
<keyword evidence="1" id="KW-0812">Transmembrane</keyword>
<dbReference type="AlphaFoldDB" id="A0A1H6HGG0"/>
<gene>
    <name evidence="2" type="ORF">SAMN04244559_01671</name>
</gene>
<protein>
    <submittedName>
        <fullName evidence="2">Uncharacterized protein</fullName>
    </submittedName>
</protein>
<dbReference type="RefSeq" id="WP_074767504.1">
    <property type="nucleotide sequence ID" value="NZ_FNWO01000006.1"/>
</dbReference>
<dbReference type="EMBL" id="FNWO01000006">
    <property type="protein sequence ID" value="SEH34909.1"/>
    <property type="molecule type" value="Genomic_DNA"/>
</dbReference>
<proteinExistence type="predicted"/>
<reference evidence="3" key="1">
    <citation type="submission" date="2016-10" db="EMBL/GenBank/DDBJ databases">
        <authorList>
            <person name="Varghese N."/>
            <person name="Submissions S."/>
        </authorList>
    </citation>
    <scope>NUCLEOTIDE SEQUENCE [LARGE SCALE GENOMIC DNA]</scope>
    <source>
        <strain evidence="3">DSM 13234</strain>
    </source>
</reference>
<feature type="transmembrane region" description="Helical" evidence="1">
    <location>
        <begin position="116"/>
        <end position="135"/>
    </location>
</feature>
<evidence type="ECO:0000313" key="2">
    <source>
        <dbReference type="EMBL" id="SEH34909.1"/>
    </source>
</evidence>
<feature type="transmembrane region" description="Helical" evidence="1">
    <location>
        <begin position="91"/>
        <end position="110"/>
    </location>
</feature>
<accession>A0A1H6HGG0</accession>